<name>A0A168H520_MUCCL</name>
<sequence length="148" mass="16176">MKLQILATILFACLCSMVSSISIPYDTMDDFEIAKLYVAELNSAPPVTDNSQGKIVFPTPNTTWYVGERVNVTFDQGVPDETVAIFFFNKTDTLAGGPMNRTSFPFTVPPSAISVPETGTSLLLAVRRQNRYLQTVDSVVVHVVAQAP</sequence>
<comment type="caution">
    <text evidence="2">The sequence shown here is derived from an EMBL/GenBank/DDBJ whole genome shotgun (WGS) entry which is preliminary data.</text>
</comment>
<dbReference type="VEuPathDB" id="FungiDB:MUCCIDRAFT_167464"/>
<feature type="signal peptide" evidence="1">
    <location>
        <begin position="1"/>
        <end position="20"/>
    </location>
</feature>
<dbReference type="Proteomes" id="UP000077051">
    <property type="component" value="Unassembled WGS sequence"/>
</dbReference>
<accession>A0A168H520</accession>
<evidence type="ECO:0008006" key="4">
    <source>
        <dbReference type="Google" id="ProtNLM"/>
    </source>
</evidence>
<dbReference type="EMBL" id="AMYB01000010">
    <property type="protein sequence ID" value="OAC98375.1"/>
    <property type="molecule type" value="Genomic_DNA"/>
</dbReference>
<organism evidence="2 3">
    <name type="scientific">Mucor lusitanicus CBS 277.49</name>
    <dbReference type="NCBI Taxonomy" id="747725"/>
    <lineage>
        <taxon>Eukaryota</taxon>
        <taxon>Fungi</taxon>
        <taxon>Fungi incertae sedis</taxon>
        <taxon>Mucoromycota</taxon>
        <taxon>Mucoromycotina</taxon>
        <taxon>Mucoromycetes</taxon>
        <taxon>Mucorales</taxon>
        <taxon>Mucorineae</taxon>
        <taxon>Mucoraceae</taxon>
        <taxon>Mucor</taxon>
    </lineage>
</organism>
<evidence type="ECO:0000256" key="1">
    <source>
        <dbReference type="SAM" id="SignalP"/>
    </source>
</evidence>
<dbReference type="OrthoDB" id="2387215at2759"/>
<keyword evidence="1" id="KW-0732">Signal</keyword>
<dbReference type="AlphaFoldDB" id="A0A168H520"/>
<keyword evidence="3" id="KW-1185">Reference proteome</keyword>
<protein>
    <recommendedName>
        <fullName evidence="4">SbsA Ig-like domain-containing protein</fullName>
    </recommendedName>
</protein>
<evidence type="ECO:0000313" key="3">
    <source>
        <dbReference type="Proteomes" id="UP000077051"/>
    </source>
</evidence>
<reference evidence="2 3" key="1">
    <citation type="submission" date="2015-06" db="EMBL/GenBank/DDBJ databases">
        <title>Expansion of signal transduction pathways in fungi by whole-genome duplication.</title>
        <authorList>
            <consortium name="DOE Joint Genome Institute"/>
            <person name="Corrochano L.M."/>
            <person name="Kuo A."/>
            <person name="Marcet-Houben M."/>
            <person name="Polaino S."/>
            <person name="Salamov A."/>
            <person name="Villalobos J.M."/>
            <person name="Alvarez M.I."/>
            <person name="Avalos J."/>
            <person name="Benito E.P."/>
            <person name="Benoit I."/>
            <person name="Burger G."/>
            <person name="Camino L.P."/>
            <person name="Canovas D."/>
            <person name="Cerda-Olmedo E."/>
            <person name="Cheng J.-F."/>
            <person name="Dominguez A."/>
            <person name="Elias M."/>
            <person name="Eslava A.P."/>
            <person name="Glaser F."/>
            <person name="Grimwood J."/>
            <person name="Gutierrez G."/>
            <person name="Heitman J."/>
            <person name="Henrissat B."/>
            <person name="Iturriaga E.A."/>
            <person name="Lang B.F."/>
            <person name="Lavin J.L."/>
            <person name="Lee S."/>
            <person name="Li W."/>
            <person name="Lindquist E."/>
            <person name="Lopez-Garcia S."/>
            <person name="Luque E.M."/>
            <person name="Marcos A.T."/>
            <person name="Martin J."/>
            <person name="Mccluskey K."/>
            <person name="Medina H.R."/>
            <person name="Miralles-Duran A."/>
            <person name="Miyazaki A."/>
            <person name="Munoz-Torres E."/>
            <person name="Oguiza J.A."/>
            <person name="Ohm R."/>
            <person name="Olmedo M."/>
            <person name="Orejas M."/>
            <person name="Ortiz-Castellanos L."/>
            <person name="Pisabarro A.G."/>
            <person name="Rodriguez-Romero J."/>
            <person name="Ruiz-Herrera J."/>
            <person name="Ruiz-Vazquez R."/>
            <person name="Sanz C."/>
            <person name="Schackwitz W."/>
            <person name="Schmutz J."/>
            <person name="Shahriari M."/>
            <person name="Shelest E."/>
            <person name="Silva-Franco F."/>
            <person name="Soanes D."/>
            <person name="Syed K."/>
            <person name="Tagua V.G."/>
            <person name="Talbot N.J."/>
            <person name="Thon M."/>
            <person name="De Vries R.P."/>
            <person name="Wiebenga A."/>
            <person name="Yadav J.S."/>
            <person name="Braun E.L."/>
            <person name="Baker S."/>
            <person name="Garre V."/>
            <person name="Horwitz B."/>
            <person name="Torres-Martinez S."/>
            <person name="Idnurm A."/>
            <person name="Herrera-Estrella A."/>
            <person name="Gabaldon T."/>
            <person name="Grigoriev I.V."/>
        </authorList>
    </citation>
    <scope>NUCLEOTIDE SEQUENCE [LARGE SCALE GENOMIC DNA]</scope>
    <source>
        <strain evidence="2 3">CBS 277.49</strain>
    </source>
</reference>
<evidence type="ECO:0000313" key="2">
    <source>
        <dbReference type="EMBL" id="OAC98375.1"/>
    </source>
</evidence>
<gene>
    <name evidence="2" type="ORF">MUCCIDRAFT_167464</name>
</gene>
<proteinExistence type="predicted"/>
<feature type="chain" id="PRO_5007897549" description="SbsA Ig-like domain-containing protein" evidence="1">
    <location>
        <begin position="21"/>
        <end position="148"/>
    </location>
</feature>